<sequence length="84" mass="10004">MTKTHELKIAPEYFEAVTEGRKTFEIRKNDRNFEVGDTLVLQEFDNGEYTGREYWEDVVYITDYLQKEGIVVMGTLPNEREYPF</sequence>
<dbReference type="Gene3D" id="2.30.130.30">
    <property type="entry name" value="Hypothetical protein"/>
    <property type="match status" value="1"/>
</dbReference>
<reference evidence="3" key="3">
    <citation type="submission" date="2020-01" db="EMBL/GenBank/DDBJ databases">
        <authorList>
            <consortium name="NCBI Pathogen Detection Project"/>
        </authorList>
    </citation>
    <scope>NUCLEOTIDE SEQUENCE</scope>
    <source>
        <strain evidence="3">CFIAFB20160038</strain>
        <strain evidence="4">LiDS0115</strain>
    </source>
</reference>
<accession>A0A3D7VJD4</accession>
<comment type="caution">
    <text evidence="3">The sequence shown here is derived from an EMBL/GenBank/DDBJ whole genome shotgun (WGS) entry which is preliminary data.</text>
</comment>
<name>A0A3D7VJD4_LISMN</name>
<dbReference type="RefSeq" id="WP_046811220.1">
    <property type="nucleotide sequence ID" value="NZ_CP011398.2"/>
</dbReference>
<evidence type="ECO:0000313" key="4">
    <source>
        <dbReference type="EMBL" id="HAC3054942.1"/>
    </source>
</evidence>
<evidence type="ECO:0000313" key="6">
    <source>
        <dbReference type="Proteomes" id="UP000841561"/>
    </source>
</evidence>
<dbReference type="EMBL" id="DAAKPP010000002">
    <property type="protein sequence ID" value="HAC3054942.1"/>
    <property type="molecule type" value="Genomic_DNA"/>
</dbReference>
<evidence type="ECO:0000313" key="3">
    <source>
        <dbReference type="EMBL" id="HAB9174553.1"/>
    </source>
</evidence>
<dbReference type="Proteomes" id="UP000840928">
    <property type="component" value="Unassembled WGS sequence"/>
</dbReference>
<dbReference type="Proteomes" id="UP000489121">
    <property type="component" value="Unassembled WGS sequence"/>
</dbReference>
<dbReference type="Proteomes" id="UP000841561">
    <property type="component" value="Unassembled WGS sequence"/>
</dbReference>
<dbReference type="SUPFAM" id="SSF88697">
    <property type="entry name" value="PUA domain-like"/>
    <property type="match status" value="1"/>
</dbReference>
<dbReference type="EMBL" id="AALGDA010000018">
    <property type="protein sequence ID" value="ECY9782843.1"/>
    <property type="molecule type" value="Genomic_DNA"/>
</dbReference>
<dbReference type="Pfam" id="PF12961">
    <property type="entry name" value="DUF3850"/>
    <property type="match status" value="1"/>
</dbReference>
<protein>
    <submittedName>
        <fullName evidence="3">DUF3850 domain-containing protein</fullName>
    </submittedName>
</protein>
<gene>
    <name evidence="2" type="ORF">F6515_07535</name>
    <name evidence="3" type="ORF">GYU24_02435</name>
    <name evidence="4" type="ORF">GZK27_05440</name>
</gene>
<dbReference type="EMBL" id="DAAIRR010000001">
    <property type="protein sequence ID" value="HAB9174553.1"/>
    <property type="molecule type" value="Genomic_DNA"/>
</dbReference>
<reference evidence="3 6" key="1">
    <citation type="journal article" date="2018" name="Genome Biol.">
        <title>SKESA: strategic k-mer extension for scrupulous assemblies.</title>
        <authorList>
            <person name="Souvorov A."/>
            <person name="Agarwala R."/>
            <person name="Lipman D.J."/>
        </authorList>
    </citation>
    <scope>NUCLEOTIDE SEQUENCE [LARGE SCALE GENOMIC DNA]</scope>
    <source>
        <strain evidence="3">CFIAFB20160038</strain>
        <strain evidence="4 6">LiDS0115</strain>
    </source>
</reference>
<reference evidence="2 5" key="2">
    <citation type="submission" date="2019-09" db="EMBL/GenBank/DDBJ databases">
        <authorList>
            <consortium name="PulseNet: The National Subtyping Network for Foodborne Disease Surveillance"/>
            <person name="Tarr C.L."/>
            <person name="Trees E."/>
            <person name="Katz L.S."/>
            <person name="Carleton-Romer H.A."/>
            <person name="Stroika S."/>
            <person name="Kucerova Z."/>
            <person name="Roache K.F."/>
            <person name="Sabol A.L."/>
            <person name="Besser J."/>
            <person name="Gerner-Smidt P."/>
        </authorList>
    </citation>
    <scope>NUCLEOTIDE SEQUENCE [LARGE SCALE GENOMIC DNA]</scope>
    <source>
        <strain evidence="2 5">PNUSAL005692</strain>
    </source>
</reference>
<proteinExistence type="predicted"/>
<dbReference type="InterPro" id="IPR039440">
    <property type="entry name" value="DUF3850"/>
</dbReference>
<dbReference type="InterPro" id="IPR015947">
    <property type="entry name" value="PUA-like_sf"/>
</dbReference>
<dbReference type="AlphaFoldDB" id="A0A3D7VJD4"/>
<feature type="domain" description="DUF3850" evidence="1">
    <location>
        <begin position="4"/>
        <end position="74"/>
    </location>
</feature>
<evidence type="ECO:0000313" key="5">
    <source>
        <dbReference type="Proteomes" id="UP000489121"/>
    </source>
</evidence>
<evidence type="ECO:0000259" key="1">
    <source>
        <dbReference type="Pfam" id="PF12961"/>
    </source>
</evidence>
<organism evidence="3">
    <name type="scientific">Listeria monocytogenes</name>
    <dbReference type="NCBI Taxonomy" id="1639"/>
    <lineage>
        <taxon>Bacteria</taxon>
        <taxon>Bacillati</taxon>
        <taxon>Bacillota</taxon>
        <taxon>Bacilli</taxon>
        <taxon>Bacillales</taxon>
        <taxon>Listeriaceae</taxon>
        <taxon>Listeria</taxon>
    </lineage>
</organism>
<evidence type="ECO:0000313" key="2">
    <source>
        <dbReference type="EMBL" id="ECY9782843.1"/>
    </source>
</evidence>